<evidence type="ECO:0000313" key="2">
    <source>
        <dbReference type="EMBL" id="KAE8372728.1"/>
    </source>
</evidence>
<dbReference type="AlphaFoldDB" id="A0A5N7AV20"/>
<dbReference type="EMBL" id="ML736344">
    <property type="protein sequence ID" value="KAE8372728.1"/>
    <property type="molecule type" value="Genomic_DNA"/>
</dbReference>
<reference evidence="2 3" key="1">
    <citation type="submission" date="2019-04" db="EMBL/GenBank/DDBJ databases">
        <title>Friends and foes A comparative genomics studyof 23 Aspergillus species from section Flavi.</title>
        <authorList>
            <consortium name="DOE Joint Genome Institute"/>
            <person name="Kjaerbolling I."/>
            <person name="Vesth T."/>
            <person name="Frisvad J.C."/>
            <person name="Nybo J.L."/>
            <person name="Theobald S."/>
            <person name="Kildgaard S."/>
            <person name="Isbrandt T."/>
            <person name="Kuo A."/>
            <person name="Sato A."/>
            <person name="Lyhne E.K."/>
            <person name="Kogle M.E."/>
            <person name="Wiebenga A."/>
            <person name="Kun R.S."/>
            <person name="Lubbers R.J."/>
            <person name="Makela M.R."/>
            <person name="Barry K."/>
            <person name="Chovatia M."/>
            <person name="Clum A."/>
            <person name="Daum C."/>
            <person name="Haridas S."/>
            <person name="He G."/>
            <person name="LaButti K."/>
            <person name="Lipzen A."/>
            <person name="Mondo S."/>
            <person name="Riley R."/>
            <person name="Salamov A."/>
            <person name="Simmons B.A."/>
            <person name="Magnuson J.K."/>
            <person name="Henrissat B."/>
            <person name="Mortensen U.H."/>
            <person name="Larsen T.O."/>
            <person name="Devries R.P."/>
            <person name="Grigoriev I.V."/>
            <person name="Machida M."/>
            <person name="Baker S.E."/>
            <person name="Andersen M.R."/>
        </authorList>
    </citation>
    <scope>NUCLEOTIDE SEQUENCE [LARGE SCALE GENOMIC DNA]</scope>
    <source>
        <strain evidence="2 3">IBT 29228</strain>
    </source>
</reference>
<evidence type="ECO:0000313" key="3">
    <source>
        <dbReference type="Proteomes" id="UP000326198"/>
    </source>
</evidence>
<keyword evidence="3" id="KW-1185">Reference proteome</keyword>
<evidence type="ECO:0000256" key="1">
    <source>
        <dbReference type="SAM" id="MobiDB-lite"/>
    </source>
</evidence>
<feature type="region of interest" description="Disordered" evidence="1">
    <location>
        <begin position="51"/>
        <end position="70"/>
    </location>
</feature>
<protein>
    <submittedName>
        <fullName evidence="2">Uncharacterized protein</fullName>
    </submittedName>
</protein>
<gene>
    <name evidence="2" type="ORF">BDV26DRAFT_273555</name>
</gene>
<accession>A0A5N7AV20</accession>
<dbReference type="Proteomes" id="UP000326198">
    <property type="component" value="Unassembled WGS sequence"/>
</dbReference>
<feature type="compositionally biased region" description="Low complexity" evidence="1">
    <location>
        <begin position="52"/>
        <end position="64"/>
    </location>
</feature>
<name>A0A5N7AV20_9EURO</name>
<organism evidence="2 3">
    <name type="scientific">Aspergillus bertholletiae</name>
    <dbReference type="NCBI Taxonomy" id="1226010"/>
    <lineage>
        <taxon>Eukaryota</taxon>
        <taxon>Fungi</taxon>
        <taxon>Dikarya</taxon>
        <taxon>Ascomycota</taxon>
        <taxon>Pezizomycotina</taxon>
        <taxon>Eurotiomycetes</taxon>
        <taxon>Eurotiomycetidae</taxon>
        <taxon>Eurotiales</taxon>
        <taxon>Aspergillaceae</taxon>
        <taxon>Aspergillus</taxon>
        <taxon>Aspergillus subgen. Circumdati</taxon>
    </lineage>
</organism>
<sequence>MLPGLNKPMPVWGNSWTTTRPPAPICGGGKELNSLTPTHWFYSCPTGTRPGSASSLKSDSTSLDINPTKIPRGRSRQVSLDFASAMMLSQTRPHHALNPRGHIDHILGRFGSLFPAAGFSPMMIPPDLWKERHPFFFYNYRWGIESTGADPHNFTWPAWSSGLTIVE</sequence>
<proteinExistence type="predicted"/>